<reference evidence="12 13" key="1">
    <citation type="submission" date="2018-06" db="EMBL/GenBank/DDBJ databases">
        <title>Genomic Encyclopedia of Type Strains, Phase IV (KMG-IV): sequencing the most valuable type-strain genomes for metagenomic binning, comparative biology and taxonomic classification.</title>
        <authorList>
            <person name="Goeker M."/>
        </authorList>
    </citation>
    <scope>NUCLEOTIDE SEQUENCE [LARGE SCALE GENOMIC DNA]</scope>
    <source>
        <strain evidence="12 13">DSM 25520</strain>
    </source>
</reference>
<evidence type="ECO:0000256" key="2">
    <source>
        <dbReference type="ARBA" id="ARBA00016337"/>
    </source>
</evidence>
<dbReference type="OrthoDB" id="9778595at2"/>
<evidence type="ECO:0000256" key="5">
    <source>
        <dbReference type="ARBA" id="ARBA00022723"/>
    </source>
</evidence>
<evidence type="ECO:0000256" key="9">
    <source>
        <dbReference type="ARBA" id="ARBA00048540"/>
    </source>
</evidence>
<dbReference type="PANTHER" id="PTHR30040:SF2">
    <property type="entry name" value="FAD:PROTEIN FMN TRANSFERASE"/>
    <property type="match status" value="1"/>
</dbReference>
<dbReference type="InterPro" id="IPR003374">
    <property type="entry name" value="ApbE-like_sf"/>
</dbReference>
<accession>A0A366H3W6</accession>
<evidence type="ECO:0000256" key="3">
    <source>
        <dbReference type="ARBA" id="ARBA00022630"/>
    </source>
</evidence>
<keyword evidence="6 10" id="KW-0274">FAD</keyword>
<comment type="similarity">
    <text evidence="10">Belongs to the ApbE family.</text>
</comment>
<evidence type="ECO:0000313" key="13">
    <source>
        <dbReference type="Proteomes" id="UP000253628"/>
    </source>
</evidence>
<dbReference type="PANTHER" id="PTHR30040">
    <property type="entry name" value="THIAMINE BIOSYNTHESIS LIPOPROTEIN APBE"/>
    <property type="match status" value="1"/>
</dbReference>
<dbReference type="GO" id="GO:0046872">
    <property type="term" value="F:metal ion binding"/>
    <property type="evidence" value="ECO:0007669"/>
    <property type="project" value="UniProtKB-UniRule"/>
</dbReference>
<dbReference type="EC" id="2.7.1.180" evidence="1 10"/>
<keyword evidence="12" id="KW-0449">Lipoprotein</keyword>
<dbReference type="PIRSF" id="PIRSF006268">
    <property type="entry name" value="ApbE"/>
    <property type="match status" value="1"/>
</dbReference>
<keyword evidence="7 10" id="KW-0460">Magnesium</keyword>
<keyword evidence="5 10" id="KW-0479">Metal-binding</keyword>
<sequence length="335" mass="36230">MSSNLPDHPAFQSEAPAGTTWGLIDGTSMGTSWTVKYLGASSDAARQELANAVQRALDGIVEQMSTWESDSIISTLNRAEAGWYQVPPAFFYVLRHALELAELSGGAYDPTLGRLTDLWGFGANGRIEQPPSQDEVNSALALCGWRLTALNHEHQGVWQPGGLQFDLSSIAKGYGVDEIARVLDQHGVLHYLAELGGELKTRGFNARGTHWEVDIEAPDQSGANLPVLLADCALATSGDYRRCFEHGGQRYAHTLDPRTGQPLRHCLESVSVVHEQCMMADGLATALLCMGTEKGLAYARRNSIAAAFIARAERGLAVEMTDKFRDLAESGLSQG</sequence>
<evidence type="ECO:0000256" key="1">
    <source>
        <dbReference type="ARBA" id="ARBA00011955"/>
    </source>
</evidence>
<dbReference type="Pfam" id="PF02424">
    <property type="entry name" value="ApbE"/>
    <property type="match status" value="1"/>
</dbReference>
<evidence type="ECO:0000256" key="10">
    <source>
        <dbReference type="PIRNR" id="PIRNR006268"/>
    </source>
</evidence>
<dbReference type="Gene3D" id="3.10.520.10">
    <property type="entry name" value="ApbE-like domains"/>
    <property type="match status" value="1"/>
</dbReference>
<dbReference type="SUPFAM" id="SSF143631">
    <property type="entry name" value="ApbE-like"/>
    <property type="match status" value="1"/>
</dbReference>
<dbReference type="InterPro" id="IPR024932">
    <property type="entry name" value="ApbE"/>
</dbReference>
<organism evidence="12 13">
    <name type="scientific">Eoetvoesiella caeni</name>
    <dbReference type="NCBI Taxonomy" id="645616"/>
    <lineage>
        <taxon>Bacteria</taxon>
        <taxon>Pseudomonadati</taxon>
        <taxon>Pseudomonadota</taxon>
        <taxon>Betaproteobacteria</taxon>
        <taxon>Burkholderiales</taxon>
        <taxon>Alcaligenaceae</taxon>
        <taxon>Eoetvoesiella</taxon>
    </lineage>
</organism>
<evidence type="ECO:0000256" key="11">
    <source>
        <dbReference type="PIRSR" id="PIRSR006268-2"/>
    </source>
</evidence>
<feature type="binding site" evidence="11">
    <location>
        <position position="281"/>
    </location>
    <ligand>
        <name>Mg(2+)</name>
        <dbReference type="ChEBI" id="CHEBI:18420"/>
    </ligand>
</feature>
<keyword evidence="4 10" id="KW-0808">Transferase</keyword>
<gene>
    <name evidence="12" type="ORF">DFR37_11473</name>
</gene>
<evidence type="ECO:0000313" key="12">
    <source>
        <dbReference type="EMBL" id="RBP36018.1"/>
    </source>
</evidence>
<dbReference type="GO" id="GO:0016740">
    <property type="term" value="F:transferase activity"/>
    <property type="evidence" value="ECO:0007669"/>
    <property type="project" value="UniProtKB-UniRule"/>
</dbReference>
<evidence type="ECO:0000256" key="7">
    <source>
        <dbReference type="ARBA" id="ARBA00022842"/>
    </source>
</evidence>
<protein>
    <recommendedName>
        <fullName evidence="2 10">FAD:protein FMN transferase</fullName>
        <ecNumber evidence="1 10">2.7.1.180</ecNumber>
    </recommendedName>
    <alternativeName>
        <fullName evidence="8 10">Flavin transferase</fullName>
    </alternativeName>
</protein>
<dbReference type="AlphaFoldDB" id="A0A366H3W6"/>
<dbReference type="Proteomes" id="UP000253628">
    <property type="component" value="Unassembled WGS sequence"/>
</dbReference>
<dbReference type="RefSeq" id="WP_113934807.1">
    <property type="nucleotide sequence ID" value="NZ_JACCEU010000002.1"/>
</dbReference>
<evidence type="ECO:0000256" key="4">
    <source>
        <dbReference type="ARBA" id="ARBA00022679"/>
    </source>
</evidence>
<comment type="cofactor">
    <cofactor evidence="11">
        <name>Mg(2+)</name>
        <dbReference type="ChEBI" id="CHEBI:18420"/>
    </cofactor>
    <cofactor evidence="11">
        <name>Mn(2+)</name>
        <dbReference type="ChEBI" id="CHEBI:29035"/>
    </cofactor>
    <text evidence="11">Magnesium. Can also use manganese.</text>
</comment>
<proteinExistence type="inferred from homology"/>
<keyword evidence="13" id="KW-1185">Reference proteome</keyword>
<comment type="catalytic activity">
    <reaction evidence="9 10">
        <text>L-threonyl-[protein] + FAD = FMN-L-threonyl-[protein] + AMP + H(+)</text>
        <dbReference type="Rhea" id="RHEA:36847"/>
        <dbReference type="Rhea" id="RHEA-COMP:11060"/>
        <dbReference type="Rhea" id="RHEA-COMP:11061"/>
        <dbReference type="ChEBI" id="CHEBI:15378"/>
        <dbReference type="ChEBI" id="CHEBI:30013"/>
        <dbReference type="ChEBI" id="CHEBI:57692"/>
        <dbReference type="ChEBI" id="CHEBI:74257"/>
        <dbReference type="ChEBI" id="CHEBI:456215"/>
        <dbReference type="EC" id="2.7.1.180"/>
    </reaction>
</comment>
<name>A0A366H3W6_9BURK</name>
<evidence type="ECO:0000256" key="8">
    <source>
        <dbReference type="ARBA" id="ARBA00031306"/>
    </source>
</evidence>
<comment type="caution">
    <text evidence="12">The sequence shown here is derived from an EMBL/GenBank/DDBJ whole genome shotgun (WGS) entry which is preliminary data.</text>
</comment>
<keyword evidence="3 10" id="KW-0285">Flavoprotein</keyword>
<feature type="binding site" evidence="11">
    <location>
        <position position="285"/>
    </location>
    <ligand>
        <name>Mg(2+)</name>
        <dbReference type="ChEBI" id="CHEBI:18420"/>
    </ligand>
</feature>
<feature type="binding site" evidence="11">
    <location>
        <position position="169"/>
    </location>
    <ligand>
        <name>Mg(2+)</name>
        <dbReference type="ChEBI" id="CHEBI:18420"/>
    </ligand>
</feature>
<evidence type="ECO:0000256" key="6">
    <source>
        <dbReference type="ARBA" id="ARBA00022827"/>
    </source>
</evidence>
<dbReference type="EMBL" id="QNRQ01000014">
    <property type="protein sequence ID" value="RBP36018.1"/>
    <property type="molecule type" value="Genomic_DNA"/>
</dbReference>